<evidence type="ECO:0000256" key="3">
    <source>
        <dbReference type="RuleBase" id="RU003737"/>
    </source>
</evidence>
<dbReference type="RefSeq" id="WP_265418408.1">
    <property type="nucleotide sequence ID" value="NZ_CP093443.1"/>
</dbReference>
<feature type="domain" description="Orn/DAP/Arg decarboxylase 2 N-terminal" evidence="5">
    <location>
        <begin position="31"/>
        <end position="269"/>
    </location>
</feature>
<proteinExistence type="inferred from homology"/>
<evidence type="ECO:0000256" key="2">
    <source>
        <dbReference type="ARBA" id="ARBA00022898"/>
    </source>
</evidence>
<dbReference type="InterPro" id="IPR009006">
    <property type="entry name" value="Ala_racemase/Decarboxylase_C"/>
</dbReference>
<evidence type="ECO:0008006" key="8">
    <source>
        <dbReference type="Google" id="ProtNLM"/>
    </source>
</evidence>
<protein>
    <recommendedName>
        <fullName evidence="8">Diaminopimelate decarboxylase</fullName>
    </recommendedName>
</protein>
<dbReference type="Proteomes" id="UP001064879">
    <property type="component" value="Chromosome"/>
</dbReference>
<evidence type="ECO:0000259" key="4">
    <source>
        <dbReference type="Pfam" id="PF00278"/>
    </source>
</evidence>
<keyword evidence="7" id="KW-1185">Reference proteome</keyword>
<dbReference type="PANTHER" id="PTHR43727:SF3">
    <property type="entry name" value="GROUP IV DECARBOXYLASE"/>
    <property type="match status" value="1"/>
</dbReference>
<gene>
    <name evidence="6" type="ORF">L1F31_17000</name>
</gene>
<evidence type="ECO:0000256" key="1">
    <source>
        <dbReference type="ARBA" id="ARBA00001933"/>
    </source>
</evidence>
<dbReference type="Pfam" id="PF02784">
    <property type="entry name" value="Orn_Arg_deC_N"/>
    <property type="match status" value="1"/>
</dbReference>
<accession>A0ABY5SRQ0</accession>
<dbReference type="Gene3D" id="3.20.20.10">
    <property type="entry name" value="Alanine racemase"/>
    <property type="match status" value="1"/>
</dbReference>
<name>A0ABY5SRQ0_9MICO</name>
<dbReference type="InterPro" id="IPR029066">
    <property type="entry name" value="PLP-binding_barrel"/>
</dbReference>
<dbReference type="SUPFAM" id="SSF51419">
    <property type="entry name" value="PLP-binding barrel"/>
    <property type="match status" value="1"/>
</dbReference>
<feature type="domain" description="Orn/DAP/Arg decarboxylase 2 C-terminal" evidence="4">
    <location>
        <begin position="275"/>
        <end position="358"/>
    </location>
</feature>
<dbReference type="InterPro" id="IPR022644">
    <property type="entry name" value="De-COase2_N"/>
</dbReference>
<dbReference type="Gene3D" id="2.40.37.10">
    <property type="entry name" value="Lyase, Ornithine Decarboxylase, Chain A, domain 1"/>
    <property type="match status" value="1"/>
</dbReference>
<dbReference type="PRINTS" id="PR01179">
    <property type="entry name" value="ODADCRBXLASE"/>
</dbReference>
<dbReference type="InterPro" id="IPR000183">
    <property type="entry name" value="Orn/DAP/Arg_de-COase"/>
</dbReference>
<organism evidence="6 7">
    <name type="scientific">Brevibacterium spongiae</name>
    <dbReference type="NCBI Taxonomy" id="2909672"/>
    <lineage>
        <taxon>Bacteria</taxon>
        <taxon>Bacillati</taxon>
        <taxon>Actinomycetota</taxon>
        <taxon>Actinomycetes</taxon>
        <taxon>Micrococcales</taxon>
        <taxon>Brevibacteriaceae</taxon>
        <taxon>Brevibacterium</taxon>
    </lineage>
</organism>
<dbReference type="SUPFAM" id="SSF50621">
    <property type="entry name" value="Alanine racemase C-terminal domain-like"/>
    <property type="match status" value="1"/>
</dbReference>
<comment type="similarity">
    <text evidence="3">Belongs to the Orn/Lys/Arg decarboxylase class-II family.</text>
</comment>
<evidence type="ECO:0000313" key="7">
    <source>
        <dbReference type="Proteomes" id="UP001064879"/>
    </source>
</evidence>
<evidence type="ECO:0000259" key="5">
    <source>
        <dbReference type="Pfam" id="PF02784"/>
    </source>
</evidence>
<dbReference type="InterPro" id="IPR022643">
    <property type="entry name" value="De-COase2_C"/>
</dbReference>
<dbReference type="PANTHER" id="PTHR43727">
    <property type="entry name" value="DIAMINOPIMELATE DECARBOXYLASE"/>
    <property type="match status" value="1"/>
</dbReference>
<dbReference type="EMBL" id="CP093443">
    <property type="protein sequence ID" value="UVI35791.1"/>
    <property type="molecule type" value="Genomic_DNA"/>
</dbReference>
<dbReference type="Pfam" id="PF00278">
    <property type="entry name" value="Orn_DAP_Arg_deC"/>
    <property type="match status" value="1"/>
</dbReference>
<sequence>MSSSEPQPITEGPPTPAFVIDEEALEILVTRFQKALDRNWPNSVMSYSVKTNSLPWLLSYMKQRGIWAEVVSDSEYGLARVLGFPPERIVYNGPVKSRALLRSALREGSLTNLDSSREVRWAAELARERPDLNVRVGLRVNWDLEGLCPGESTVGDAASRFGFDFDNGDLSANIAELTAAGVKVVGLHMHRNSRTSSPQVFQASAGVASEIISTLGLELDWLDIGGGFFGSLKDTELFDQYISGIRSTLSDVVDPQRTRLVIEPGGSVIAAPVELHAQVLDVKDIGRQRFVITDTSRVDLDPLFRKTTPFDISAESADQTHPEQVLAGFTCMEDDRLMVLTDYPTLSEGDRIVFRKVGAYTMSYGSAFIEYPPAVYLRHEDGLLTLIRRRCDVEDYLQCNGWSHGPSTFSAGSATTAAS</sequence>
<comment type="cofactor">
    <cofactor evidence="1">
        <name>pyridoxal 5'-phosphate</name>
        <dbReference type="ChEBI" id="CHEBI:597326"/>
    </cofactor>
</comment>
<keyword evidence="2" id="KW-0663">Pyridoxal phosphate</keyword>
<evidence type="ECO:0000313" key="6">
    <source>
        <dbReference type="EMBL" id="UVI35791.1"/>
    </source>
</evidence>
<reference evidence="6" key="1">
    <citation type="submission" date="2022-03" db="EMBL/GenBank/DDBJ databases">
        <title>Brevibacterium spongiae sp. nov., isolated from marine sponge.</title>
        <authorList>
            <person name="Li Z."/>
            <person name="Zhang M."/>
        </authorList>
    </citation>
    <scope>NUCLEOTIDE SEQUENCE</scope>
    <source>
        <strain evidence="6">WHS-Z9</strain>
    </source>
</reference>